<organism evidence="10 11">
    <name type="scientific">Halanaerobium praevalens (strain ATCC 33744 / DSM 2228 / GSL)</name>
    <dbReference type="NCBI Taxonomy" id="572479"/>
    <lineage>
        <taxon>Bacteria</taxon>
        <taxon>Bacillati</taxon>
        <taxon>Bacillota</taxon>
        <taxon>Clostridia</taxon>
        <taxon>Halanaerobiales</taxon>
        <taxon>Halanaerobiaceae</taxon>
        <taxon>Halanaerobium</taxon>
    </lineage>
</organism>
<evidence type="ECO:0000256" key="7">
    <source>
        <dbReference type="ARBA" id="ARBA00023136"/>
    </source>
</evidence>
<dbReference type="KEGG" id="hpk:Hprae_1836"/>
<dbReference type="InterPro" id="IPR035906">
    <property type="entry name" value="MetI-like_sf"/>
</dbReference>
<evidence type="ECO:0000256" key="5">
    <source>
        <dbReference type="ARBA" id="ARBA00022970"/>
    </source>
</evidence>
<dbReference type="HOGENOM" id="CLU_019602_1_0_9"/>
<dbReference type="Proteomes" id="UP000006866">
    <property type="component" value="Chromosome"/>
</dbReference>
<dbReference type="Pfam" id="PF00528">
    <property type="entry name" value="BPD_transp_1"/>
    <property type="match status" value="1"/>
</dbReference>
<accession>E3DQQ0</accession>
<dbReference type="GO" id="GO:0043190">
    <property type="term" value="C:ATP-binding cassette (ABC) transporter complex"/>
    <property type="evidence" value="ECO:0007669"/>
    <property type="project" value="InterPro"/>
</dbReference>
<dbReference type="CDD" id="cd06261">
    <property type="entry name" value="TM_PBP2"/>
    <property type="match status" value="1"/>
</dbReference>
<dbReference type="NCBIfam" id="TIGR01726">
    <property type="entry name" value="HEQRo_perm_3TM"/>
    <property type="match status" value="1"/>
</dbReference>
<dbReference type="STRING" id="572479.Hprae_1836"/>
<evidence type="ECO:0000313" key="10">
    <source>
        <dbReference type="EMBL" id="ADO77961.1"/>
    </source>
</evidence>
<dbReference type="Gene3D" id="1.10.3720.10">
    <property type="entry name" value="MetI-like"/>
    <property type="match status" value="1"/>
</dbReference>
<keyword evidence="4 8" id="KW-0812">Transmembrane</keyword>
<dbReference type="PANTHER" id="PTHR30614">
    <property type="entry name" value="MEMBRANE COMPONENT OF AMINO ACID ABC TRANSPORTER"/>
    <property type="match status" value="1"/>
</dbReference>
<dbReference type="PATRIC" id="fig|572479.3.peg.1869"/>
<dbReference type="EMBL" id="CP002175">
    <property type="protein sequence ID" value="ADO77961.1"/>
    <property type="molecule type" value="Genomic_DNA"/>
</dbReference>
<keyword evidence="2 8" id="KW-0813">Transport</keyword>
<protein>
    <submittedName>
        <fullName evidence="10">Amino acid ABC transporter membrane protein 1, PAAT family</fullName>
    </submittedName>
</protein>
<keyword evidence="11" id="KW-1185">Reference proteome</keyword>
<dbReference type="InterPro" id="IPR000515">
    <property type="entry name" value="MetI-like"/>
</dbReference>
<comment type="subcellular location">
    <subcellularLocation>
        <location evidence="1 8">Cell membrane</location>
        <topology evidence="1 8">Multi-pass membrane protein</topology>
    </subcellularLocation>
</comment>
<feature type="domain" description="ABC transmembrane type-1" evidence="9">
    <location>
        <begin position="18"/>
        <end position="207"/>
    </location>
</feature>
<reference evidence="11" key="1">
    <citation type="submission" date="2010-10" db="EMBL/GenBank/DDBJ databases">
        <title>The complete genome of Halanaerobium praevalens DSM 2228.</title>
        <authorList>
            <consortium name="US DOE Joint Genome Institute (JGI-PGF)"/>
            <person name="Lucas S."/>
            <person name="Copeland A."/>
            <person name="Lapidus A."/>
            <person name="Glavina del Rio T."/>
            <person name="Dalin E."/>
            <person name="Tice H."/>
            <person name="Bruce D."/>
            <person name="Goodwin L."/>
            <person name="Pitluck S."/>
            <person name="Kyrpides N."/>
            <person name="Mavromatis K."/>
            <person name="Ivanova N."/>
            <person name="Ovchinnikova G."/>
            <person name="Chertkov O."/>
            <person name="Detter J.C."/>
            <person name="Han C."/>
            <person name="Larimer F."/>
            <person name="Land M."/>
            <person name="Hauser L."/>
            <person name="Markowitz V."/>
            <person name="Cheng J.-F."/>
            <person name="Hugenholtz P."/>
            <person name="Woyke T."/>
            <person name="Wu D."/>
            <person name="Tindall B."/>
            <person name="Pomrenke H.G."/>
            <person name="Brambilla E."/>
            <person name="Klenk H.-P."/>
            <person name="Eisen J.A."/>
        </authorList>
    </citation>
    <scope>NUCLEOTIDE SEQUENCE [LARGE SCALE GENOMIC DNA]</scope>
    <source>
        <strain evidence="11">ATCC 33744 / DSM 2228 / GSL</strain>
    </source>
</reference>
<evidence type="ECO:0000313" key="11">
    <source>
        <dbReference type="Proteomes" id="UP000006866"/>
    </source>
</evidence>
<gene>
    <name evidence="10" type="ordered locus">Hprae_1836</name>
</gene>
<sequence length="228" mass="24666">MNNLEIIKEALPYLLEGTLVTIQLTFWSLLIGVVIGLPVAFAQAYGNKLVQALVAVYERLARSIPLLLILLLLNFGLPMLGLQISIFKAAVIGIGLRSAAYQSQIYRGAIQSVGGSQMNAALSLGMSKMKAFFYIISPQAIRIALPPVANESAIVLKDTSLAFTIGVVELLRQGEYFIATANRPMLIYLTIAAIYFVLTTIVNGALSLFEKKYKIPGIGIEGGHSDAY</sequence>
<dbReference type="OrthoDB" id="9787841at2"/>
<dbReference type="GO" id="GO:0006865">
    <property type="term" value="P:amino acid transport"/>
    <property type="evidence" value="ECO:0007669"/>
    <property type="project" value="UniProtKB-KW"/>
</dbReference>
<dbReference type="AlphaFoldDB" id="E3DQQ0"/>
<evidence type="ECO:0000256" key="8">
    <source>
        <dbReference type="RuleBase" id="RU363032"/>
    </source>
</evidence>
<keyword evidence="7 8" id="KW-0472">Membrane</keyword>
<evidence type="ECO:0000256" key="6">
    <source>
        <dbReference type="ARBA" id="ARBA00022989"/>
    </source>
</evidence>
<keyword evidence="6 8" id="KW-1133">Transmembrane helix</keyword>
<feature type="transmembrane region" description="Helical" evidence="8">
    <location>
        <begin position="66"/>
        <end position="87"/>
    </location>
</feature>
<keyword evidence="3" id="KW-1003">Cell membrane</keyword>
<evidence type="ECO:0000256" key="1">
    <source>
        <dbReference type="ARBA" id="ARBA00004651"/>
    </source>
</evidence>
<evidence type="ECO:0000256" key="4">
    <source>
        <dbReference type="ARBA" id="ARBA00022692"/>
    </source>
</evidence>
<dbReference type="GO" id="GO:0022857">
    <property type="term" value="F:transmembrane transporter activity"/>
    <property type="evidence" value="ECO:0007669"/>
    <property type="project" value="InterPro"/>
</dbReference>
<feature type="transmembrane region" description="Helical" evidence="8">
    <location>
        <begin position="20"/>
        <end position="45"/>
    </location>
</feature>
<dbReference type="PROSITE" id="PS50928">
    <property type="entry name" value="ABC_TM1"/>
    <property type="match status" value="1"/>
</dbReference>
<proteinExistence type="inferred from homology"/>
<reference evidence="10 11" key="2">
    <citation type="journal article" date="2011" name="Stand. Genomic Sci.">
        <title>Complete genome sequence of the extremely halophilic Halanaerobium praevalens type strain (GSL).</title>
        <authorList>
            <person name="Ivanova N."/>
            <person name="Sikorski J."/>
            <person name="Chertkov O."/>
            <person name="Nolan M."/>
            <person name="Lucas S."/>
            <person name="Hammon N."/>
            <person name="Deshpande S."/>
            <person name="Cheng J.F."/>
            <person name="Tapia R."/>
            <person name="Han C."/>
            <person name="Goodwin L."/>
            <person name="Pitluck S."/>
            <person name="Huntemann M."/>
            <person name="Liolios K."/>
            <person name="Pagani I."/>
            <person name="Mavromatis K."/>
            <person name="Ovchinikova G."/>
            <person name="Pati A."/>
            <person name="Chen A."/>
            <person name="Palaniappan K."/>
            <person name="Land M."/>
            <person name="Hauser L."/>
            <person name="Brambilla E.M."/>
            <person name="Kannan K.P."/>
            <person name="Rohde M."/>
            <person name="Tindall B.J."/>
            <person name="Goker M."/>
            <person name="Detter J.C."/>
            <person name="Woyke T."/>
            <person name="Bristow J."/>
            <person name="Eisen J.A."/>
            <person name="Markowitz V."/>
            <person name="Hugenholtz P."/>
            <person name="Kyrpides N.C."/>
            <person name="Klenk H.P."/>
            <person name="Lapidus A."/>
        </authorList>
    </citation>
    <scope>NUCLEOTIDE SEQUENCE [LARGE SCALE GENOMIC DNA]</scope>
    <source>
        <strain evidence="11">ATCC 33744 / DSM 2228 / GSL</strain>
    </source>
</reference>
<dbReference type="eggNOG" id="COG0765">
    <property type="taxonomic scope" value="Bacteria"/>
</dbReference>
<feature type="transmembrane region" description="Helical" evidence="8">
    <location>
        <begin position="185"/>
        <end position="206"/>
    </location>
</feature>
<evidence type="ECO:0000259" key="9">
    <source>
        <dbReference type="PROSITE" id="PS50928"/>
    </source>
</evidence>
<dbReference type="SUPFAM" id="SSF161098">
    <property type="entry name" value="MetI-like"/>
    <property type="match status" value="1"/>
</dbReference>
<evidence type="ECO:0000256" key="3">
    <source>
        <dbReference type="ARBA" id="ARBA00022475"/>
    </source>
</evidence>
<dbReference type="InterPro" id="IPR043429">
    <property type="entry name" value="ArtM/GltK/GlnP/TcyL/YhdX-like"/>
</dbReference>
<evidence type="ECO:0000256" key="2">
    <source>
        <dbReference type="ARBA" id="ARBA00022448"/>
    </source>
</evidence>
<dbReference type="RefSeq" id="WP_014553978.1">
    <property type="nucleotide sequence ID" value="NC_017455.1"/>
</dbReference>
<name>E3DQQ0_HALPG</name>
<keyword evidence="5" id="KW-0029">Amino-acid transport</keyword>
<comment type="similarity">
    <text evidence="8">Belongs to the binding-protein-dependent transport system permease family.</text>
</comment>
<dbReference type="InterPro" id="IPR010065">
    <property type="entry name" value="AA_ABC_transptr_permease_3TM"/>
</dbReference>
<dbReference type="PANTHER" id="PTHR30614:SF0">
    <property type="entry name" value="L-CYSTINE TRANSPORT SYSTEM PERMEASE PROTEIN TCYL"/>
    <property type="match status" value="1"/>
</dbReference>